<dbReference type="CDD" id="cd02516">
    <property type="entry name" value="CDP-ME_synthetase"/>
    <property type="match status" value="1"/>
</dbReference>
<feature type="binding site" evidence="14">
    <location>
        <position position="299"/>
    </location>
    <ligand>
        <name>a divalent metal cation</name>
        <dbReference type="ChEBI" id="CHEBI:60240"/>
    </ligand>
</feature>
<dbReference type="Gene3D" id="3.30.1330.50">
    <property type="entry name" value="2-C-methyl-D-erythritol 2,4-cyclodiphosphate synthase"/>
    <property type="match status" value="1"/>
</dbReference>
<comment type="cofactor">
    <cofactor evidence="3 14">
        <name>a divalent metal cation</name>
        <dbReference type="ChEBI" id="CHEBI:60240"/>
    </cofactor>
</comment>
<protein>
    <recommendedName>
        <fullName evidence="14">Bifunctional enzyme IspD/IspF</fullName>
    </recommendedName>
    <domain>
        <recommendedName>
            <fullName evidence="14">2-C-methyl-D-erythritol 4-phosphate cytidylyltransferase</fullName>
            <ecNumber evidence="14">2.7.7.60</ecNumber>
        </recommendedName>
        <alternativeName>
            <fullName evidence="14">4-diphosphocytidyl-2C-methyl-D-erythritol synthase</fullName>
        </alternativeName>
        <alternativeName>
            <fullName evidence="14">MEP cytidylyltransferase</fullName>
            <shortName evidence="14">MCT</shortName>
        </alternativeName>
    </domain>
    <domain>
        <recommendedName>
            <fullName evidence="14">2-C-methyl-D-erythritol 2,4-cyclodiphosphate synthase</fullName>
            <shortName evidence="14">MECDP-synthase</shortName>
            <shortName evidence="14">MECPP-synthase</shortName>
            <shortName evidence="14">MECPS</shortName>
            <ecNumber evidence="14">4.6.1.12</ecNumber>
        </recommendedName>
    </domain>
</protein>
<evidence type="ECO:0000256" key="9">
    <source>
        <dbReference type="ARBA" id="ARBA00022695"/>
    </source>
</evidence>
<keyword evidence="8 14" id="KW-0808">Transferase</keyword>
<feature type="binding site" evidence="14">
    <location>
        <position position="399"/>
    </location>
    <ligand>
        <name>4-CDP-2-C-methyl-D-erythritol 2-phosphate</name>
        <dbReference type="ChEBI" id="CHEBI:57919"/>
    </ligand>
</feature>
<feature type="domain" description="2-C-methyl-D-erythritol 2,4-cyclodiphosphate synthase" evidence="16">
    <location>
        <begin position="258"/>
        <end position="411"/>
    </location>
</feature>
<dbReference type="AlphaFoldDB" id="A0A926D5T2"/>
<dbReference type="PROSITE" id="PS01350">
    <property type="entry name" value="ISPF"/>
    <property type="match status" value="1"/>
</dbReference>
<evidence type="ECO:0000256" key="13">
    <source>
        <dbReference type="ARBA" id="ARBA00023268"/>
    </source>
</evidence>
<keyword evidence="18" id="KW-1185">Reference proteome</keyword>
<keyword evidence="9 14" id="KW-0548">Nucleotidyltransferase</keyword>
<dbReference type="EMBL" id="JACRSR010000003">
    <property type="protein sequence ID" value="MBC8531967.1"/>
    <property type="molecule type" value="Genomic_DNA"/>
</dbReference>
<dbReference type="HAMAP" id="MF_01520">
    <property type="entry name" value="IspDF"/>
    <property type="match status" value="1"/>
</dbReference>
<dbReference type="InterPro" id="IPR020555">
    <property type="entry name" value="MECDP_synthase_CS"/>
</dbReference>
<dbReference type="NCBIfam" id="TIGR00151">
    <property type="entry name" value="ispF"/>
    <property type="match status" value="1"/>
</dbReference>
<keyword evidence="10 14" id="KW-0479">Metal-binding</keyword>
<feature type="site" description="Positions MEP for the nucleophilic attack" evidence="14">
    <location>
        <position position="239"/>
    </location>
</feature>
<dbReference type="InterPro" id="IPR034683">
    <property type="entry name" value="IspD/TarI"/>
</dbReference>
<dbReference type="GO" id="GO:0046872">
    <property type="term" value="F:metal ion binding"/>
    <property type="evidence" value="ECO:0007669"/>
    <property type="project" value="UniProtKB-KW"/>
</dbReference>
<accession>A0A926D5T2</accession>
<dbReference type="Pfam" id="PF01128">
    <property type="entry name" value="IspD"/>
    <property type="match status" value="1"/>
</dbReference>
<dbReference type="HAMAP" id="MF_00108">
    <property type="entry name" value="IspD"/>
    <property type="match status" value="1"/>
</dbReference>
<feature type="site" description="Transition state stabilizer" evidence="14">
    <location>
        <position position="291"/>
    </location>
</feature>
<dbReference type="CDD" id="cd00554">
    <property type="entry name" value="MECDP_synthase"/>
    <property type="match status" value="1"/>
</dbReference>
<evidence type="ECO:0000256" key="6">
    <source>
        <dbReference type="ARBA" id="ARBA00008480"/>
    </source>
</evidence>
<comment type="caution">
    <text evidence="17">The sequence shown here is derived from an EMBL/GenBank/DDBJ whole genome shotgun (WGS) entry which is preliminary data.</text>
</comment>
<keyword evidence="11 14" id="KW-0414">Isoprene biosynthesis</keyword>
<dbReference type="InterPro" id="IPR036571">
    <property type="entry name" value="MECDP_synthase_sf"/>
</dbReference>
<feature type="binding site" evidence="14">
    <location>
        <position position="265"/>
    </location>
    <ligand>
        <name>a divalent metal cation</name>
        <dbReference type="ChEBI" id="CHEBI:60240"/>
    </ligand>
</feature>
<evidence type="ECO:0000256" key="2">
    <source>
        <dbReference type="ARBA" id="ARBA00001282"/>
    </source>
</evidence>
<comment type="similarity">
    <text evidence="14">In the C-terminal section; belongs to the IspF family.</text>
</comment>
<feature type="binding site" evidence="14">
    <location>
        <begin position="313"/>
        <end position="315"/>
    </location>
    <ligand>
        <name>4-CDP-2-C-methyl-D-erythritol 2-phosphate</name>
        <dbReference type="ChEBI" id="CHEBI:57919"/>
    </ligand>
</feature>
<evidence type="ECO:0000256" key="3">
    <source>
        <dbReference type="ARBA" id="ARBA00001968"/>
    </source>
</evidence>
<dbReference type="HAMAP" id="MF_00107">
    <property type="entry name" value="IspF"/>
    <property type="match status" value="1"/>
</dbReference>
<dbReference type="Proteomes" id="UP000623172">
    <property type="component" value="Unassembled WGS sequence"/>
</dbReference>
<dbReference type="PROSITE" id="PS01295">
    <property type="entry name" value="ISPD"/>
    <property type="match status" value="1"/>
</dbReference>
<dbReference type="SUPFAM" id="SSF53448">
    <property type="entry name" value="Nucleotide-diphospho-sugar transferases"/>
    <property type="match status" value="1"/>
</dbReference>
<dbReference type="FunFam" id="3.30.1330.50:FF:000001">
    <property type="entry name" value="2-C-methyl-D-erythritol 2,4-cyclodiphosphate synthase"/>
    <property type="match status" value="1"/>
</dbReference>
<feature type="site" description="Transition state stabilizer" evidence="14">
    <location>
        <position position="46"/>
    </location>
</feature>
<dbReference type="GO" id="GO:0016114">
    <property type="term" value="P:terpenoid biosynthetic process"/>
    <property type="evidence" value="ECO:0007669"/>
    <property type="project" value="InterPro"/>
</dbReference>
<evidence type="ECO:0000313" key="17">
    <source>
        <dbReference type="EMBL" id="MBC8531967.1"/>
    </source>
</evidence>
<feature type="region of interest" description="2-C-methyl-D-erythritol 2,4-cyclodiphosphate synthase" evidence="14">
    <location>
        <begin position="259"/>
        <end position="416"/>
    </location>
</feature>
<evidence type="ECO:0000256" key="7">
    <source>
        <dbReference type="ARBA" id="ARBA00009789"/>
    </source>
</evidence>
<organism evidence="17 18">
    <name type="scientific">Gehongia tenuis</name>
    <dbReference type="NCBI Taxonomy" id="2763655"/>
    <lineage>
        <taxon>Bacteria</taxon>
        <taxon>Bacillati</taxon>
        <taxon>Bacillota</taxon>
        <taxon>Clostridia</taxon>
        <taxon>Christensenellales</taxon>
        <taxon>Christensenellaceae</taxon>
        <taxon>Gehongia</taxon>
    </lineage>
</organism>
<dbReference type="GO" id="GO:0008685">
    <property type="term" value="F:2-C-methyl-D-erythritol 2,4-cyclodiphosphate synthase activity"/>
    <property type="evidence" value="ECO:0007669"/>
    <property type="project" value="UniProtKB-UniRule"/>
</dbReference>
<feature type="site" description="Transition state stabilizer" evidence="14">
    <location>
        <position position="53"/>
    </location>
</feature>
<dbReference type="InterPro" id="IPR003526">
    <property type="entry name" value="MECDP_synthase"/>
</dbReference>
<dbReference type="Gene3D" id="3.90.550.10">
    <property type="entry name" value="Spore Coat Polysaccharide Biosynthesis Protein SpsA, Chain A"/>
    <property type="match status" value="1"/>
</dbReference>
<feature type="binding site" evidence="14">
    <location>
        <position position="267"/>
    </location>
    <ligand>
        <name>a divalent metal cation</name>
        <dbReference type="ChEBI" id="CHEBI:60240"/>
    </ligand>
</feature>
<keyword evidence="12 14" id="KW-0456">Lyase</keyword>
<dbReference type="SUPFAM" id="SSF69765">
    <property type="entry name" value="IpsF-like"/>
    <property type="match status" value="1"/>
</dbReference>
<feature type="binding site" evidence="14">
    <location>
        <position position="396"/>
    </location>
    <ligand>
        <name>4-CDP-2-C-methyl-D-erythritol 2-phosphate</name>
        <dbReference type="ChEBI" id="CHEBI:57919"/>
    </ligand>
</feature>
<dbReference type="InterPro" id="IPR026596">
    <property type="entry name" value="IspD/F"/>
</dbReference>
<comment type="pathway">
    <text evidence="5 14">Isoprenoid biosynthesis; isopentenyl diphosphate biosynthesis via DXP pathway; isopentenyl diphosphate from 1-deoxy-D-xylulose 5-phosphate: step 2/6.</text>
</comment>
<feature type="region of interest" description="2-C-methyl-D-erythritol 4-phosphate cytidylyltransferase" evidence="14">
    <location>
        <begin position="1"/>
        <end position="259"/>
    </location>
</feature>
<feature type="binding site" evidence="14">
    <location>
        <begin position="389"/>
        <end position="392"/>
    </location>
    <ligand>
        <name>4-CDP-2-C-methyl-D-erythritol 2-phosphate</name>
        <dbReference type="ChEBI" id="CHEBI:57919"/>
    </ligand>
</feature>
<comment type="pathway">
    <text evidence="4 14">Isoprenoid biosynthesis; isopentenyl diphosphate biosynthesis via DXP pathway; isopentenyl diphosphate from 1-deoxy-D-xylulose 5-phosphate: step 4/6.</text>
</comment>
<keyword evidence="13 14" id="KW-0511">Multifunctional enzyme</keyword>
<feature type="region of interest" description="Disordered" evidence="15">
    <location>
        <begin position="1"/>
        <end position="20"/>
    </location>
</feature>
<evidence type="ECO:0000259" key="16">
    <source>
        <dbReference type="Pfam" id="PF02542"/>
    </source>
</evidence>
<dbReference type="InterPro" id="IPR001228">
    <property type="entry name" value="IspD"/>
</dbReference>
<evidence type="ECO:0000256" key="12">
    <source>
        <dbReference type="ARBA" id="ARBA00023239"/>
    </source>
</evidence>
<evidence type="ECO:0000313" key="18">
    <source>
        <dbReference type="Proteomes" id="UP000623172"/>
    </source>
</evidence>
<dbReference type="InterPro" id="IPR029044">
    <property type="entry name" value="Nucleotide-diphossugar_trans"/>
</dbReference>
<evidence type="ECO:0000256" key="5">
    <source>
        <dbReference type="ARBA" id="ARBA00004787"/>
    </source>
</evidence>
<dbReference type="NCBIfam" id="TIGR00453">
    <property type="entry name" value="ispD"/>
    <property type="match status" value="1"/>
</dbReference>
<feature type="site" description="Positions MEP for the nucleophilic attack" evidence="14">
    <location>
        <position position="183"/>
    </location>
</feature>
<dbReference type="PANTHER" id="PTHR43181:SF1">
    <property type="entry name" value="2-C-METHYL-D-ERYTHRITOL 2,4-CYCLODIPHOSPHATE SYNTHASE, CHLOROPLASTIC"/>
    <property type="match status" value="1"/>
</dbReference>
<dbReference type="GO" id="GO:0050518">
    <property type="term" value="F:2-C-methyl-D-erythritol 4-phosphate cytidylyltransferase activity"/>
    <property type="evidence" value="ECO:0007669"/>
    <property type="project" value="UniProtKB-UniRule"/>
</dbReference>
<comment type="similarity">
    <text evidence="14">In the N-terminal section; belongs to the IspD/TarI cytidylyltransferase family. IspD subfamily.</text>
</comment>
<name>A0A926D5T2_9FIRM</name>
<comment type="function">
    <text evidence="14">Bifunctional enzyme that catalyzes the formation of 4-diphosphocytidyl-2-C-methyl-D-erythritol from CTP and 2-C-methyl-D-erythritol 4-phosphate (MEP) (IspD), and catalyzes the conversion of 4-diphosphocytidyl-2-C-methyl-D-erythritol 2-phosphate (CDP-ME2P) to 2-C-methyl-D-erythritol 2,4-cyclodiphosphate (ME-CPP) with a corresponding release of cytidine 5-monophosphate (CMP) (IspF).</text>
</comment>
<comment type="catalytic activity">
    <reaction evidence="1 14">
        <text>4-CDP-2-C-methyl-D-erythritol 2-phosphate = 2-C-methyl-D-erythritol 2,4-cyclic diphosphate + CMP</text>
        <dbReference type="Rhea" id="RHEA:23864"/>
        <dbReference type="ChEBI" id="CHEBI:57919"/>
        <dbReference type="ChEBI" id="CHEBI:58483"/>
        <dbReference type="ChEBI" id="CHEBI:60377"/>
        <dbReference type="EC" id="4.6.1.12"/>
    </reaction>
</comment>
<evidence type="ECO:0000256" key="1">
    <source>
        <dbReference type="ARBA" id="ARBA00000200"/>
    </source>
</evidence>
<dbReference type="InterPro" id="IPR018294">
    <property type="entry name" value="ISPD_synthase_CS"/>
</dbReference>
<evidence type="ECO:0000256" key="8">
    <source>
        <dbReference type="ARBA" id="ARBA00022679"/>
    </source>
</evidence>
<comment type="caution">
    <text evidence="14">Lacks conserved residue(s) required for the propagation of feature annotation.</text>
</comment>
<feature type="binding site" evidence="14">
    <location>
        <begin position="318"/>
        <end position="322"/>
    </location>
    <ligand>
        <name>4-CDP-2-C-methyl-D-erythritol 2-phosphate</name>
        <dbReference type="ChEBI" id="CHEBI:57919"/>
    </ligand>
</feature>
<evidence type="ECO:0000256" key="10">
    <source>
        <dbReference type="ARBA" id="ARBA00022723"/>
    </source>
</evidence>
<feature type="binding site" evidence="14">
    <location>
        <begin position="265"/>
        <end position="267"/>
    </location>
    <ligand>
        <name>4-CDP-2-C-methyl-D-erythritol 2-phosphate</name>
        <dbReference type="ChEBI" id="CHEBI:57919"/>
    </ligand>
</feature>
<dbReference type="RefSeq" id="WP_249316832.1">
    <property type="nucleotide sequence ID" value="NZ_JACRSR010000003.1"/>
</dbReference>
<comment type="similarity">
    <text evidence="6">Belongs to the IspF family.</text>
</comment>
<evidence type="ECO:0000256" key="4">
    <source>
        <dbReference type="ARBA" id="ARBA00004709"/>
    </source>
</evidence>
<dbReference type="PANTHER" id="PTHR43181">
    <property type="entry name" value="2-C-METHYL-D-ERYTHRITOL 2,4-CYCLODIPHOSPHATE SYNTHASE, CHLOROPLASTIC"/>
    <property type="match status" value="1"/>
</dbReference>
<proteinExistence type="inferred from homology"/>
<gene>
    <name evidence="14" type="primary">ispDF</name>
    <name evidence="17" type="ORF">H8696_08925</name>
</gene>
<feature type="binding site" evidence="14">
    <location>
        <begin position="291"/>
        <end position="292"/>
    </location>
    <ligand>
        <name>4-CDP-2-C-methyl-D-erythritol 2-phosphate</name>
        <dbReference type="ChEBI" id="CHEBI:57919"/>
    </ligand>
</feature>
<evidence type="ECO:0000256" key="11">
    <source>
        <dbReference type="ARBA" id="ARBA00023229"/>
    </source>
</evidence>
<comment type="similarity">
    <text evidence="7">Belongs to the IspD/TarI cytidylyltransferase family. IspD subfamily.</text>
</comment>
<comment type="catalytic activity">
    <reaction evidence="2 14">
        <text>2-C-methyl-D-erythritol 4-phosphate + CTP + H(+) = 4-CDP-2-C-methyl-D-erythritol + diphosphate</text>
        <dbReference type="Rhea" id="RHEA:13429"/>
        <dbReference type="ChEBI" id="CHEBI:15378"/>
        <dbReference type="ChEBI" id="CHEBI:33019"/>
        <dbReference type="ChEBI" id="CHEBI:37563"/>
        <dbReference type="ChEBI" id="CHEBI:57823"/>
        <dbReference type="ChEBI" id="CHEBI:58262"/>
        <dbReference type="EC" id="2.7.7.60"/>
    </reaction>
</comment>
<evidence type="ECO:0000256" key="15">
    <source>
        <dbReference type="SAM" id="MobiDB-lite"/>
    </source>
</evidence>
<sequence length="416" mass="44774">MIFNEAIASDSARNAEAHGPQGHGAFCRDYEREIWALVVAAGRGERMGAPVNKVFLGVAGVPVLVRTLLAFERHPGIHGIALVYGPGEAEICQRFLREFGISKVEIMAEGGATRQQSVARGLGIMPRVRGVLVHDGARCMVTPEVISRCIDGVADHGSAVAAVPVKDTVKMVADGQVTETLDRTALWAMQTPQAFRYSELAAAYERAEREGWQTTDDAAVMEKAGHRVRLCAGDENNFKLTTPEDLLRAEGLLGGARMRIGLGYDAHKLTEGRKLILGGVEVPHEWGLLGHSDADVLAHAVMDALLGAAKLGDIGKLFPDSDERYRGISSLKLMREVGELLRRAGYEIGNVDATIIAQRPKLAPYREAMEKNMAEALDVDENRISVKATTTEKMGFAGREEGIAAEAAALITGGKS</sequence>
<dbReference type="FunFam" id="3.90.550.10:FF:000003">
    <property type="entry name" value="2-C-methyl-D-erythritol 4-phosphate cytidylyltransferase"/>
    <property type="match status" value="1"/>
</dbReference>
<evidence type="ECO:0000256" key="14">
    <source>
        <dbReference type="HAMAP-Rule" id="MF_01520"/>
    </source>
</evidence>
<feature type="site" description="Transition state stabilizer" evidence="14">
    <location>
        <position position="390"/>
    </location>
</feature>
<reference evidence="17" key="1">
    <citation type="submission" date="2020-08" db="EMBL/GenBank/DDBJ databases">
        <title>Genome public.</title>
        <authorList>
            <person name="Liu C."/>
            <person name="Sun Q."/>
        </authorList>
    </citation>
    <scope>NUCLEOTIDE SEQUENCE</scope>
    <source>
        <strain evidence="17">NSJ-53</strain>
    </source>
</reference>
<dbReference type="GO" id="GO:0019288">
    <property type="term" value="P:isopentenyl diphosphate biosynthetic process, methylerythritol 4-phosphate pathway"/>
    <property type="evidence" value="ECO:0007669"/>
    <property type="project" value="UniProtKB-UniRule"/>
</dbReference>
<dbReference type="Pfam" id="PF02542">
    <property type="entry name" value="YgbB"/>
    <property type="match status" value="1"/>
</dbReference>
<dbReference type="EC" id="2.7.7.60" evidence="14"/>
<dbReference type="EC" id="4.6.1.12" evidence="14"/>